<reference evidence="1" key="1">
    <citation type="journal article" date="2022" name="bioRxiv">
        <title>Sequencing and chromosome-scale assembly of the giantPleurodeles waltlgenome.</title>
        <authorList>
            <person name="Brown T."/>
            <person name="Elewa A."/>
            <person name="Iarovenko S."/>
            <person name="Subramanian E."/>
            <person name="Araus A.J."/>
            <person name="Petzold A."/>
            <person name="Susuki M."/>
            <person name="Suzuki K.-i.T."/>
            <person name="Hayashi T."/>
            <person name="Toyoda A."/>
            <person name="Oliveira C."/>
            <person name="Osipova E."/>
            <person name="Leigh N.D."/>
            <person name="Simon A."/>
            <person name="Yun M.H."/>
        </authorList>
    </citation>
    <scope>NUCLEOTIDE SEQUENCE</scope>
    <source>
        <strain evidence="1">20211129_DDA</strain>
        <tissue evidence="1">Liver</tissue>
    </source>
</reference>
<proteinExistence type="predicted"/>
<name>A0AAV7TMM7_PLEWA</name>
<organism evidence="1 2">
    <name type="scientific">Pleurodeles waltl</name>
    <name type="common">Iberian ribbed newt</name>
    <dbReference type="NCBI Taxonomy" id="8319"/>
    <lineage>
        <taxon>Eukaryota</taxon>
        <taxon>Metazoa</taxon>
        <taxon>Chordata</taxon>
        <taxon>Craniata</taxon>
        <taxon>Vertebrata</taxon>
        <taxon>Euteleostomi</taxon>
        <taxon>Amphibia</taxon>
        <taxon>Batrachia</taxon>
        <taxon>Caudata</taxon>
        <taxon>Salamandroidea</taxon>
        <taxon>Salamandridae</taxon>
        <taxon>Pleurodelinae</taxon>
        <taxon>Pleurodeles</taxon>
    </lineage>
</organism>
<accession>A0AAV7TMM7</accession>
<dbReference type="Proteomes" id="UP001066276">
    <property type="component" value="Chromosome 3_2"/>
</dbReference>
<keyword evidence="2" id="KW-1185">Reference proteome</keyword>
<gene>
    <name evidence="1" type="ORF">NDU88_002451</name>
</gene>
<dbReference type="EMBL" id="JANPWB010000006">
    <property type="protein sequence ID" value="KAJ1177189.1"/>
    <property type="molecule type" value="Genomic_DNA"/>
</dbReference>
<sequence>MERRASDRGRWRWVCAECPTQIAGWTLGAADPGGPLVRSREALNPFSKERKGYGGMVAYTLKMSHGLA</sequence>
<evidence type="ECO:0000313" key="1">
    <source>
        <dbReference type="EMBL" id="KAJ1177189.1"/>
    </source>
</evidence>
<comment type="caution">
    <text evidence="1">The sequence shown here is derived from an EMBL/GenBank/DDBJ whole genome shotgun (WGS) entry which is preliminary data.</text>
</comment>
<evidence type="ECO:0000313" key="2">
    <source>
        <dbReference type="Proteomes" id="UP001066276"/>
    </source>
</evidence>
<protein>
    <submittedName>
        <fullName evidence="1">Uncharacterized protein</fullName>
    </submittedName>
</protein>
<dbReference type="AlphaFoldDB" id="A0AAV7TMM7"/>